<dbReference type="InParanoid" id="A0A317ZDC2"/>
<feature type="signal peptide" evidence="1">
    <location>
        <begin position="1"/>
        <end position="21"/>
    </location>
</feature>
<keyword evidence="3" id="KW-1185">Reference proteome</keyword>
<dbReference type="AlphaFoldDB" id="A0A317ZDC2"/>
<evidence type="ECO:0000313" key="2">
    <source>
        <dbReference type="EMBL" id="PXA03265.1"/>
    </source>
</evidence>
<gene>
    <name evidence="2" type="ORF">DDZ13_12630</name>
</gene>
<protein>
    <recommendedName>
        <fullName evidence="4">FecR protein domain-containing protein</fullName>
    </recommendedName>
</protein>
<evidence type="ECO:0000313" key="3">
    <source>
        <dbReference type="Proteomes" id="UP000247099"/>
    </source>
</evidence>
<organism evidence="2 3">
    <name type="scientific">Coraliomargarita sinensis</name>
    <dbReference type="NCBI Taxonomy" id="2174842"/>
    <lineage>
        <taxon>Bacteria</taxon>
        <taxon>Pseudomonadati</taxon>
        <taxon>Verrucomicrobiota</taxon>
        <taxon>Opitutia</taxon>
        <taxon>Puniceicoccales</taxon>
        <taxon>Coraliomargaritaceae</taxon>
        <taxon>Coraliomargarita</taxon>
    </lineage>
</organism>
<feature type="chain" id="PRO_5016344134" description="FecR protein domain-containing protein" evidence="1">
    <location>
        <begin position="22"/>
        <end position="303"/>
    </location>
</feature>
<comment type="caution">
    <text evidence="2">The sequence shown here is derived from an EMBL/GenBank/DDBJ whole genome shotgun (WGS) entry which is preliminary data.</text>
</comment>
<evidence type="ECO:0000256" key="1">
    <source>
        <dbReference type="SAM" id="SignalP"/>
    </source>
</evidence>
<accession>A0A317ZDC2</accession>
<dbReference type="OrthoDB" id="197277at2"/>
<keyword evidence="1" id="KW-0732">Signal</keyword>
<proteinExistence type="predicted"/>
<dbReference type="RefSeq" id="WP_110131820.1">
    <property type="nucleotide sequence ID" value="NZ_QHJQ01000010.1"/>
</dbReference>
<reference evidence="2 3" key="1">
    <citation type="submission" date="2018-05" db="EMBL/GenBank/DDBJ databases">
        <title>Coraliomargarita sinensis sp. nov., isolated from a marine solar saltern.</title>
        <authorList>
            <person name="Zhou L.Y."/>
        </authorList>
    </citation>
    <scope>NUCLEOTIDE SEQUENCE [LARGE SCALE GENOMIC DNA]</scope>
    <source>
        <strain evidence="2 3">WN38</strain>
    </source>
</reference>
<dbReference type="EMBL" id="QHJQ01000010">
    <property type="protein sequence ID" value="PXA03265.1"/>
    <property type="molecule type" value="Genomic_DNA"/>
</dbReference>
<evidence type="ECO:0008006" key="4">
    <source>
        <dbReference type="Google" id="ProtNLM"/>
    </source>
</evidence>
<dbReference type="Proteomes" id="UP000247099">
    <property type="component" value="Unassembled WGS sequence"/>
</dbReference>
<sequence length="303" mass="33863">MRTFPKFVILLLVFGVRPVAAEAWVRGSAMVVEASGEVQLTDTAAGKTYQDFGQATYFSGMFSSQAQADGSILIHTSNAMTLGFRGGGYFSVERFEGLYEAQSTGEREELTEIRSRMILNLRRGELLIDSRSLTADSKFVVETPFGRISSVKAVLLVRIDFDYRSNIYDFTISCTEGTVRLSDKRGESYLIYAGQRISGAGSYLAPAIEVGEQTDQIREKFEQFLSRLDRMELDEMDQTKLWAHTKALADFSDVEVVVSPSNDGRPVEQARRPRVIEFAPRAETISPFRGEVKPPSKNQAELF</sequence>
<name>A0A317ZDC2_9BACT</name>